<gene>
    <name evidence="2" type="ORF">ABEG17_00330</name>
</gene>
<evidence type="ECO:0000313" key="2">
    <source>
        <dbReference type="EMBL" id="XBO43813.1"/>
    </source>
</evidence>
<keyword evidence="1" id="KW-0472">Membrane</keyword>
<keyword evidence="1" id="KW-1133">Transmembrane helix</keyword>
<sequence>MFSAWEYRALVVLPFVALFILDILWLRAPEPPGPRWLIVGGVLLLVALGVWTVRSWRRTQEAPNR</sequence>
<keyword evidence="1" id="KW-0812">Transmembrane</keyword>
<organism evidence="2">
    <name type="scientific">Pedococcus sp. KACC 23699</name>
    <dbReference type="NCBI Taxonomy" id="3149228"/>
    <lineage>
        <taxon>Bacteria</taxon>
        <taxon>Bacillati</taxon>
        <taxon>Actinomycetota</taxon>
        <taxon>Actinomycetes</taxon>
        <taxon>Micrococcales</taxon>
        <taxon>Intrasporangiaceae</taxon>
        <taxon>Pedococcus</taxon>
    </lineage>
</organism>
<name>A0AAU7JTQ1_9MICO</name>
<dbReference type="RefSeq" id="WP_406831257.1">
    <property type="nucleotide sequence ID" value="NZ_CP157483.1"/>
</dbReference>
<evidence type="ECO:0000256" key="1">
    <source>
        <dbReference type="SAM" id="Phobius"/>
    </source>
</evidence>
<feature type="transmembrane region" description="Helical" evidence="1">
    <location>
        <begin position="7"/>
        <end position="28"/>
    </location>
</feature>
<protein>
    <submittedName>
        <fullName evidence="2">Uncharacterized protein</fullName>
    </submittedName>
</protein>
<dbReference type="EMBL" id="CP157483">
    <property type="protein sequence ID" value="XBO43813.1"/>
    <property type="molecule type" value="Genomic_DNA"/>
</dbReference>
<proteinExistence type="predicted"/>
<reference evidence="2" key="1">
    <citation type="submission" date="2024-05" db="EMBL/GenBank/DDBJ databases">
        <authorList>
            <person name="Kim S."/>
            <person name="Heo J."/>
            <person name="Choi H."/>
            <person name="Choi Y."/>
            <person name="Kwon S.-W."/>
            <person name="Kim Y."/>
        </authorList>
    </citation>
    <scope>NUCLEOTIDE SEQUENCE</scope>
    <source>
        <strain evidence="2">KACC 23699</strain>
    </source>
</reference>
<feature type="transmembrane region" description="Helical" evidence="1">
    <location>
        <begin position="34"/>
        <end position="53"/>
    </location>
</feature>
<dbReference type="AlphaFoldDB" id="A0AAU7JTQ1"/>
<accession>A0AAU7JTQ1</accession>